<protein>
    <submittedName>
        <fullName evidence="1">Molybdopterin converting factor small subunit</fullName>
    </submittedName>
</protein>
<gene>
    <name evidence="1" type="ORF">C8D93_109102</name>
</gene>
<name>A0A318E5F7_9GAMM</name>
<dbReference type="AlphaFoldDB" id="A0A318E5F7"/>
<keyword evidence="2" id="KW-1185">Reference proteome</keyword>
<dbReference type="InterPro" id="IPR016155">
    <property type="entry name" value="Mopterin_synth/thiamin_S_b"/>
</dbReference>
<dbReference type="InterPro" id="IPR012675">
    <property type="entry name" value="Beta-grasp_dom_sf"/>
</dbReference>
<accession>A0A318E5F7</accession>
<dbReference type="Proteomes" id="UP000248330">
    <property type="component" value="Unassembled WGS sequence"/>
</dbReference>
<organism evidence="1 2">
    <name type="scientific">Sinimarinibacterium flocculans</name>
    <dbReference type="NCBI Taxonomy" id="985250"/>
    <lineage>
        <taxon>Bacteria</taxon>
        <taxon>Pseudomonadati</taxon>
        <taxon>Pseudomonadota</taxon>
        <taxon>Gammaproteobacteria</taxon>
        <taxon>Nevskiales</taxon>
        <taxon>Nevskiaceae</taxon>
        <taxon>Sinimarinibacterium</taxon>
    </lineage>
</organism>
<dbReference type="Gene3D" id="3.10.20.30">
    <property type="match status" value="1"/>
</dbReference>
<dbReference type="InterPro" id="IPR003749">
    <property type="entry name" value="ThiS/MoaD-like"/>
</dbReference>
<dbReference type="OrthoDB" id="6702804at2"/>
<comment type="caution">
    <text evidence="1">The sequence shown here is derived from an EMBL/GenBank/DDBJ whole genome shotgun (WGS) entry which is preliminary data.</text>
</comment>
<reference evidence="1 2" key="1">
    <citation type="submission" date="2018-04" db="EMBL/GenBank/DDBJ databases">
        <title>Genomic Encyclopedia of Type Strains, Phase IV (KMG-IV): sequencing the most valuable type-strain genomes for metagenomic binning, comparative biology and taxonomic classification.</title>
        <authorList>
            <person name="Goeker M."/>
        </authorList>
    </citation>
    <scope>NUCLEOTIDE SEQUENCE [LARGE SCALE GENOMIC DNA]</scope>
    <source>
        <strain evidence="1 2">DSM 104150</strain>
    </source>
</reference>
<sequence>MKITFAFYGGLTRRCQEDPLTLNLPDDAATLGDAIAVLGERFPDAAEALGRAACAVGDQIMSRRNSALEDGMTVALLPPVAGG</sequence>
<dbReference type="SUPFAM" id="SSF54285">
    <property type="entry name" value="MoaD/ThiS"/>
    <property type="match status" value="1"/>
</dbReference>
<proteinExistence type="predicted"/>
<evidence type="ECO:0000313" key="2">
    <source>
        <dbReference type="Proteomes" id="UP000248330"/>
    </source>
</evidence>
<dbReference type="Pfam" id="PF02597">
    <property type="entry name" value="ThiS"/>
    <property type="match status" value="1"/>
</dbReference>
<dbReference type="EMBL" id="QICN01000009">
    <property type="protein sequence ID" value="PXV65723.1"/>
    <property type="molecule type" value="Genomic_DNA"/>
</dbReference>
<evidence type="ECO:0000313" key="1">
    <source>
        <dbReference type="EMBL" id="PXV65723.1"/>
    </source>
</evidence>
<dbReference type="RefSeq" id="WP_110266109.1">
    <property type="nucleotide sequence ID" value="NZ_CAWNXA010000009.1"/>
</dbReference>
<dbReference type="CDD" id="cd17040">
    <property type="entry name" value="Ubl_MoaD_like"/>
    <property type="match status" value="1"/>
</dbReference>